<accession>A0A9P0MBG8</accession>
<comment type="caution">
    <text evidence="2">The sequence shown here is derived from an EMBL/GenBank/DDBJ whole genome shotgun (WGS) entry which is preliminary data.</text>
</comment>
<dbReference type="OrthoDB" id="198787at2759"/>
<reference evidence="2" key="1">
    <citation type="submission" date="2022-03" db="EMBL/GenBank/DDBJ databases">
        <authorList>
            <person name="Sayadi A."/>
        </authorList>
    </citation>
    <scope>NUCLEOTIDE SEQUENCE</scope>
</reference>
<dbReference type="Proteomes" id="UP001152888">
    <property type="component" value="Unassembled WGS sequence"/>
</dbReference>
<organism evidence="2 3">
    <name type="scientific">Acanthoscelides obtectus</name>
    <name type="common">Bean weevil</name>
    <name type="synonym">Bruchus obtectus</name>
    <dbReference type="NCBI Taxonomy" id="200917"/>
    <lineage>
        <taxon>Eukaryota</taxon>
        <taxon>Metazoa</taxon>
        <taxon>Ecdysozoa</taxon>
        <taxon>Arthropoda</taxon>
        <taxon>Hexapoda</taxon>
        <taxon>Insecta</taxon>
        <taxon>Pterygota</taxon>
        <taxon>Neoptera</taxon>
        <taxon>Endopterygota</taxon>
        <taxon>Coleoptera</taxon>
        <taxon>Polyphaga</taxon>
        <taxon>Cucujiformia</taxon>
        <taxon>Chrysomeloidea</taxon>
        <taxon>Chrysomelidae</taxon>
        <taxon>Bruchinae</taxon>
        <taxon>Bruchini</taxon>
        <taxon>Acanthoscelides</taxon>
    </lineage>
</organism>
<dbReference type="GO" id="GO:0001401">
    <property type="term" value="C:SAM complex"/>
    <property type="evidence" value="ECO:0007669"/>
    <property type="project" value="TreeGrafter"/>
</dbReference>
<dbReference type="GO" id="GO:0007005">
    <property type="term" value="P:mitochondrion organization"/>
    <property type="evidence" value="ECO:0007669"/>
    <property type="project" value="TreeGrafter"/>
</dbReference>
<proteinExistence type="predicted"/>
<feature type="non-terminal residue" evidence="2">
    <location>
        <position position="1"/>
    </location>
</feature>
<dbReference type="InterPro" id="IPR050931">
    <property type="entry name" value="Mito_Protein_Transport_Metaxin"/>
</dbReference>
<dbReference type="EMBL" id="CAKOFQ010008682">
    <property type="protein sequence ID" value="CAH2015419.1"/>
    <property type="molecule type" value="Genomic_DNA"/>
</dbReference>
<keyword evidence="3" id="KW-1185">Reference proteome</keyword>
<protein>
    <submittedName>
        <fullName evidence="2">Uncharacterized protein</fullName>
    </submittedName>
</protein>
<dbReference type="PANTHER" id="PTHR12289">
    <property type="entry name" value="METAXIN RELATED"/>
    <property type="match status" value="1"/>
</dbReference>
<evidence type="ECO:0000256" key="1">
    <source>
        <dbReference type="SAM" id="MobiDB-lite"/>
    </source>
</evidence>
<feature type="compositionally biased region" description="Acidic residues" evidence="1">
    <location>
        <begin position="19"/>
        <end position="28"/>
    </location>
</feature>
<dbReference type="PANTHER" id="PTHR12289:SF38">
    <property type="entry name" value="METAXIN-2"/>
    <property type="match status" value="1"/>
</dbReference>
<evidence type="ECO:0000313" key="3">
    <source>
        <dbReference type="Proteomes" id="UP001152888"/>
    </source>
</evidence>
<name>A0A9P0MBG8_ACAOB</name>
<gene>
    <name evidence="2" type="ORF">ACAOBT_LOCUS34751</name>
</gene>
<sequence length="227" mass="27328">ELEDWESDASGESVSESEQFTDFEESESEYLPSDDSFDEPGPSRKRCFKKKKSLDSALKENLRVVKKNMNRKWLQLVFVRDRIIRYWQMKFQKWKTWYAEIFFRKRNIHIQSRTQGQRWSSLDNCCSKDVSVRHGSVYPWPLNHIQNWEKRSQVIKKLKALDWYNKTLEDVFSEVETCCEALNTRLDGKPYFFEEGSDLANTVRNYPKLIELVQRIEKEYFKKQAKH</sequence>
<evidence type="ECO:0000313" key="2">
    <source>
        <dbReference type="EMBL" id="CAH2015419.1"/>
    </source>
</evidence>
<feature type="region of interest" description="Disordered" evidence="1">
    <location>
        <begin position="1"/>
        <end position="47"/>
    </location>
</feature>
<dbReference type="AlphaFoldDB" id="A0A9P0MBG8"/>